<evidence type="ECO:0000313" key="2">
    <source>
        <dbReference type="Proteomes" id="UP000050320"/>
    </source>
</evidence>
<protein>
    <recommendedName>
        <fullName evidence="3">Maleate cis-trans isomerase</fullName>
    </recommendedName>
</protein>
<name>A0A0Q0RKH9_9ARCH</name>
<sequence>MGKSIGIIISSEHPRFDCEYKKTFSALGYDVKKYIMDFVPGHGFNDDEKKLIKDHMENARDFLRGCDAIIYARSYGAFFINGISYIRSFFDVPVIFSTESIIKNIKKYGNKIYTITPYAQKRHELEIKWLNHYGIRSMASLSLGRDDGYLRYIEPYDLNEAVKIANKSLNIDAIYIACTFMPGISGKNIIENDSKIPVISANGAILNDFLELNL</sequence>
<comment type="caution">
    <text evidence="1">The sequence shown here is derived from an EMBL/GenBank/DDBJ whole genome shotgun (WGS) entry which is preliminary data.</text>
</comment>
<gene>
    <name evidence="1" type="ORF">AOG54_08300</name>
</gene>
<keyword evidence="2" id="KW-1185">Reference proteome</keyword>
<dbReference type="OrthoDB" id="38446at2157"/>
<dbReference type="AlphaFoldDB" id="A0A0Q0RKH9"/>
<dbReference type="EMBL" id="LKBG01000064">
    <property type="protein sequence ID" value="KQB35959.1"/>
    <property type="molecule type" value="Genomic_DNA"/>
</dbReference>
<organism evidence="1 2">
    <name type="scientific">Acidiplasma aeolicum</name>
    <dbReference type="NCBI Taxonomy" id="507754"/>
    <lineage>
        <taxon>Archaea</taxon>
        <taxon>Methanobacteriati</taxon>
        <taxon>Thermoplasmatota</taxon>
        <taxon>Thermoplasmata</taxon>
        <taxon>Thermoplasmatales</taxon>
        <taxon>Ferroplasmaceae</taxon>
        <taxon>Acidiplasma</taxon>
    </lineage>
</organism>
<dbReference type="Gene3D" id="3.40.50.12500">
    <property type="match status" value="1"/>
</dbReference>
<accession>A0A0Q0RKH9</accession>
<evidence type="ECO:0008006" key="3">
    <source>
        <dbReference type="Google" id="ProtNLM"/>
    </source>
</evidence>
<reference evidence="1 2" key="1">
    <citation type="submission" date="2015-09" db="EMBL/GenBank/DDBJ databases">
        <title>Heavy metals and arsenic resistance mechanisms in polyextremophilic archaea of the family Ferroplasmaceae.</title>
        <authorList>
            <person name="Bulaev A.G."/>
            <person name="Kanygina A.V."/>
        </authorList>
    </citation>
    <scope>NUCLEOTIDE SEQUENCE [LARGE SCALE GENOMIC DNA]</scope>
    <source>
        <strain evidence="1 2">VT</strain>
    </source>
</reference>
<dbReference type="InterPro" id="IPR026286">
    <property type="entry name" value="MaiA/AMDase"/>
</dbReference>
<dbReference type="InterPro" id="IPR053714">
    <property type="entry name" value="Iso_Racemase_Enz_sf"/>
</dbReference>
<dbReference type="Proteomes" id="UP000050320">
    <property type="component" value="Unassembled WGS sequence"/>
</dbReference>
<dbReference type="RefSeq" id="WP_055032347.1">
    <property type="nucleotide sequence ID" value="NZ_LKBG01000064.1"/>
</dbReference>
<dbReference type="PANTHER" id="PTHR40267">
    <property type="entry name" value="BLR3294 PROTEIN"/>
    <property type="match status" value="1"/>
</dbReference>
<evidence type="ECO:0000313" key="1">
    <source>
        <dbReference type="EMBL" id="KQB35959.1"/>
    </source>
</evidence>
<dbReference type="PANTHER" id="PTHR40267:SF1">
    <property type="entry name" value="BLR3294 PROTEIN"/>
    <property type="match status" value="1"/>
</dbReference>
<proteinExistence type="predicted"/>